<dbReference type="Proteomes" id="UP000292447">
    <property type="component" value="Chromosome V"/>
</dbReference>
<dbReference type="STRING" id="2163413.A0A4P6XS87"/>
<evidence type="ECO:0000313" key="3">
    <source>
        <dbReference type="Proteomes" id="UP000292447"/>
    </source>
</evidence>
<protein>
    <submittedName>
        <fullName evidence="2">Uncharacterized protein</fullName>
    </submittedName>
</protein>
<name>A0A4P6XS87_9ASCO</name>
<keyword evidence="3" id="KW-1185">Reference proteome</keyword>
<keyword evidence="1" id="KW-1133">Transmembrane helix</keyword>
<organism evidence="2 3">
    <name type="scientific">Metschnikowia aff. pulcherrima</name>
    <dbReference type="NCBI Taxonomy" id="2163413"/>
    <lineage>
        <taxon>Eukaryota</taxon>
        <taxon>Fungi</taxon>
        <taxon>Dikarya</taxon>
        <taxon>Ascomycota</taxon>
        <taxon>Saccharomycotina</taxon>
        <taxon>Pichiomycetes</taxon>
        <taxon>Metschnikowiaceae</taxon>
        <taxon>Metschnikowia</taxon>
    </lineage>
</organism>
<reference evidence="3" key="1">
    <citation type="submission" date="2019-03" db="EMBL/GenBank/DDBJ databases">
        <title>Snf2 controls pulcherriminic acid biosynthesis and connects pigmentation and antifungal activity of the yeast Metschnikowia pulcherrima.</title>
        <authorList>
            <person name="Gore-Lloyd D."/>
            <person name="Sumann I."/>
            <person name="Brachmann A.O."/>
            <person name="Schneeberger K."/>
            <person name="Ortiz-Merino R.A."/>
            <person name="Moreno-Beltran M."/>
            <person name="Schlaefli M."/>
            <person name="Kirner P."/>
            <person name="Santos Kron A."/>
            <person name="Wolfe K.H."/>
            <person name="Piel J."/>
            <person name="Ahrens C.H."/>
            <person name="Henk D."/>
            <person name="Freimoser F.M."/>
        </authorList>
    </citation>
    <scope>NUCLEOTIDE SEQUENCE [LARGE SCALE GENOMIC DNA]</scope>
    <source>
        <strain evidence="3">APC 1.2</strain>
    </source>
</reference>
<accession>A0A4P6XS87</accession>
<dbReference type="AlphaFoldDB" id="A0A4P6XS87"/>
<dbReference type="EMBL" id="CP034460">
    <property type="protein sequence ID" value="QBM90360.1"/>
    <property type="molecule type" value="Genomic_DNA"/>
</dbReference>
<keyword evidence="1" id="KW-0812">Transmembrane</keyword>
<evidence type="ECO:0000313" key="2">
    <source>
        <dbReference type="EMBL" id="QBM90360.1"/>
    </source>
</evidence>
<feature type="transmembrane region" description="Helical" evidence="1">
    <location>
        <begin position="298"/>
        <end position="319"/>
    </location>
</feature>
<proteinExistence type="predicted"/>
<gene>
    <name evidence="2" type="ORF">METSCH_E06090</name>
</gene>
<keyword evidence="1" id="KW-0472">Membrane</keyword>
<sequence>MRPRSSVQADHRWLYQVPNQLDSHYIFFFDLSMTTNLFGSSQKGDYEPVPESDPTTSVQMDDLGTKSYEDEFCPEQSFRFNATPYVQQQTSEPFEYKDFVPYKLKLEKTGLFPEFYFHFKRAFSLLSTENRAYCSVDLDKFRSSYVGSQQDIESSVIRVENDFDQKFRQCLDPKLLKEFPTWTFTRACVETEFREKLREYKDYTSYPNRMNELMQRAHSDDAVELIDFLMAFEHSESSIWQHVLLVFSKFYLSETRKQFFNSKVDFWQNQSGPVSRRVQGFVKELRDEGIGMSQGDKICVFVFSTVLLLFFFGIIVIALSQ</sequence>
<evidence type="ECO:0000256" key="1">
    <source>
        <dbReference type="SAM" id="Phobius"/>
    </source>
</evidence>